<dbReference type="Proteomes" id="UP000183076">
    <property type="component" value="Unassembled WGS sequence"/>
</dbReference>
<dbReference type="InterPro" id="IPR046901">
    <property type="entry name" value="ABC-3C_MC5"/>
</dbReference>
<organism evidence="1 2">
    <name type="scientific">Sulfitobacter pontiacus</name>
    <dbReference type="NCBI Taxonomy" id="60137"/>
    <lineage>
        <taxon>Bacteria</taxon>
        <taxon>Pseudomonadati</taxon>
        <taxon>Pseudomonadota</taxon>
        <taxon>Alphaproteobacteria</taxon>
        <taxon>Rhodobacterales</taxon>
        <taxon>Roseobacteraceae</taxon>
        <taxon>Sulfitobacter</taxon>
    </lineage>
</organism>
<dbReference type="Pfam" id="PF20291">
    <property type="entry name" value="MC5"/>
    <property type="match status" value="1"/>
</dbReference>
<reference evidence="2" key="1">
    <citation type="submission" date="2016-10" db="EMBL/GenBank/DDBJ databases">
        <authorList>
            <person name="Varghese N."/>
            <person name="Submissions S."/>
        </authorList>
    </citation>
    <scope>NUCLEOTIDE SEQUENCE [LARGE SCALE GENOMIC DNA]</scope>
    <source>
        <strain evidence="2">DSM 10014</strain>
    </source>
</reference>
<gene>
    <name evidence="1" type="ORF">SAMN04488041_101412</name>
</gene>
<name>A0A1H2R761_9RHOB</name>
<dbReference type="STRING" id="60137.SAMN04488041_101412"/>
<protein>
    <submittedName>
        <fullName evidence="1">Uncharacterized protein</fullName>
    </submittedName>
</protein>
<dbReference type="AlphaFoldDB" id="A0A1H2R761"/>
<sequence>MALFCAKCDMTQLTYNEAFDPYNAIFRIIRLNDACLFSEKTSFDMLRILDFYLLFPFRIQGISLYAEDVSWRSISRSYEWMVPYGGMPDDRVIFDRMEPFQRAAVSSLAKAGHVSTEEWALDEVLFLKDSMPDTMTTRVRTSNHQMADIIEILCSMRERYPLLGKKGLKARSKLMEFRYDPV</sequence>
<accession>A0A1H2R761</accession>
<dbReference type="EMBL" id="FNNB01000001">
    <property type="protein sequence ID" value="SDW15292.1"/>
    <property type="molecule type" value="Genomic_DNA"/>
</dbReference>
<evidence type="ECO:0000313" key="1">
    <source>
        <dbReference type="EMBL" id="SDW15292.1"/>
    </source>
</evidence>
<proteinExistence type="predicted"/>
<evidence type="ECO:0000313" key="2">
    <source>
        <dbReference type="Proteomes" id="UP000183076"/>
    </source>
</evidence>